<evidence type="ECO:0000313" key="3">
    <source>
        <dbReference type="Proteomes" id="UP000189513"/>
    </source>
</evidence>
<keyword evidence="3" id="KW-1185">Reference proteome</keyword>
<feature type="compositionally biased region" description="Low complexity" evidence="1">
    <location>
        <begin position="97"/>
        <end position="108"/>
    </location>
</feature>
<dbReference type="OMA" id="EDSVIEW"/>
<dbReference type="AlphaFoldDB" id="A0A1V2LAV2"/>
<dbReference type="Proteomes" id="UP000189513">
    <property type="component" value="Unassembled WGS sequence"/>
</dbReference>
<evidence type="ECO:0000313" key="2">
    <source>
        <dbReference type="EMBL" id="ONH69017.1"/>
    </source>
</evidence>
<feature type="region of interest" description="Disordered" evidence="1">
    <location>
        <begin position="44"/>
        <end position="140"/>
    </location>
</feature>
<evidence type="ECO:0000256" key="1">
    <source>
        <dbReference type="SAM" id="MobiDB-lite"/>
    </source>
</evidence>
<dbReference type="EMBL" id="MPUK01000002">
    <property type="protein sequence ID" value="ONH69017.1"/>
    <property type="molecule type" value="Genomic_DNA"/>
</dbReference>
<comment type="caution">
    <text evidence="2">The sequence shown here is derived from an EMBL/GenBank/DDBJ whole genome shotgun (WGS) entry which is preliminary data.</text>
</comment>
<feature type="compositionally biased region" description="Low complexity" evidence="1">
    <location>
        <begin position="55"/>
        <end position="87"/>
    </location>
</feature>
<protein>
    <submittedName>
        <fullName evidence="2">Uncharacterized protein</fullName>
    </submittedName>
</protein>
<accession>A0A1V2LAV2</accession>
<organism evidence="2 3">
    <name type="scientific">Cyberlindnera fabianii</name>
    <name type="common">Yeast</name>
    <name type="synonym">Hansenula fabianii</name>
    <dbReference type="NCBI Taxonomy" id="36022"/>
    <lineage>
        <taxon>Eukaryota</taxon>
        <taxon>Fungi</taxon>
        <taxon>Dikarya</taxon>
        <taxon>Ascomycota</taxon>
        <taxon>Saccharomycotina</taxon>
        <taxon>Saccharomycetes</taxon>
        <taxon>Phaffomycetales</taxon>
        <taxon>Phaffomycetaceae</taxon>
        <taxon>Cyberlindnera</taxon>
    </lineage>
</organism>
<dbReference type="VEuPathDB" id="FungiDB:BON22_1696"/>
<proteinExistence type="predicted"/>
<reference evidence="3" key="1">
    <citation type="journal article" date="2017" name="Genome Announc.">
        <title>Genome sequences of Cyberlindnera fabianii 65, Pichia kudriavzevii 129, and Saccharomyces cerevisiae 131 isolated from fermented masau fruits in Zimbabwe.</title>
        <authorList>
            <person name="van Rijswijck I.M.H."/>
            <person name="Derks M.F.L."/>
            <person name="Abee T."/>
            <person name="de Ridder D."/>
            <person name="Smid E.J."/>
        </authorList>
    </citation>
    <scope>NUCLEOTIDE SEQUENCE [LARGE SCALE GENOMIC DNA]</scope>
    <source>
        <strain evidence="3">65</strain>
    </source>
</reference>
<sequence>MTRESSLDYSCGLALTHSNSSSLRSYTSSLAESTATQKSVASKIRSALSRKRSKSLVSVSSVDSQQVQAQASTTTPVTSNTTTSISSFKQKLTRNKSSSSSSVSPSCSGQTASSARPTSLITTSVSSSVSSTRDNSISSLSDSDLDFVTAPVSPLCRIEEDSAEKTGVFPAEPTSTLQSIRYNTPKKQNNNSFQKGNIEVSDKVLDDMADDILEQVVGNKQSIIQWSI</sequence>
<gene>
    <name evidence="2" type="ORF">BON22_1696</name>
</gene>
<name>A0A1V2LAV2_CYBFA</name>
<feature type="compositionally biased region" description="Low complexity" evidence="1">
    <location>
        <begin position="118"/>
        <end position="140"/>
    </location>
</feature>